<proteinExistence type="predicted"/>
<keyword evidence="3" id="KW-1185">Reference proteome</keyword>
<reference evidence="1" key="1">
    <citation type="submission" date="2020-09" db="EMBL/GenBank/DDBJ databases">
        <authorList>
            <person name="Won Y."/>
        </authorList>
    </citation>
    <scope>NUCLEOTIDE SEQUENCE</scope>
    <source>
        <strain evidence="1">Wonlab-2016</strain>
        <tissue evidence="1">Foot muscle</tissue>
    </source>
</reference>
<organism evidence="1 3">
    <name type="scientific">Batillaria attramentaria</name>
    <dbReference type="NCBI Taxonomy" id="370345"/>
    <lineage>
        <taxon>Eukaryota</taxon>
        <taxon>Metazoa</taxon>
        <taxon>Spiralia</taxon>
        <taxon>Lophotrochozoa</taxon>
        <taxon>Mollusca</taxon>
        <taxon>Gastropoda</taxon>
        <taxon>Caenogastropoda</taxon>
        <taxon>Sorbeoconcha</taxon>
        <taxon>Cerithioidea</taxon>
        <taxon>Batillariidae</taxon>
        <taxon>Batillaria</taxon>
    </lineage>
</organism>
<accession>A0ABD0L6S3</accession>
<dbReference type="AlphaFoldDB" id="A0ABD0L6S3"/>
<protein>
    <submittedName>
        <fullName evidence="1">Uncharacterized protein</fullName>
    </submittedName>
</protein>
<reference evidence="1" key="3">
    <citation type="submission" date="2023-01" db="EMBL/GenBank/DDBJ databases">
        <authorList>
            <person name="Patra A."/>
        </authorList>
    </citation>
    <scope>NUCLEOTIDE SEQUENCE</scope>
    <source>
        <strain evidence="1">Wonlab-2016</strain>
        <tissue evidence="1">Foot muscle</tissue>
    </source>
</reference>
<gene>
    <name evidence="2" type="ORF">BaRGS_00004691</name>
    <name evidence="1" type="ORF">BaRGS_00013707</name>
</gene>
<evidence type="ECO:0000313" key="3">
    <source>
        <dbReference type="Proteomes" id="UP001519460"/>
    </source>
</evidence>
<comment type="caution">
    <text evidence="1">The sequence shown here is derived from an EMBL/GenBank/DDBJ whole genome shotgun (WGS) entry which is preliminary data.</text>
</comment>
<dbReference type="EMBL" id="JACVVK020000078">
    <property type="protein sequence ID" value="KAK7495067.1"/>
    <property type="molecule type" value="Genomic_DNA"/>
</dbReference>
<sequence>MRTTLEAKDSNSLDPLAGRLRNQVTLVNPFHSVSRGGEVEQVCATLIWWTITLSPQPTHQLTTGNHHDALEENLSTAECQTRAVNTFAYSCLNSLGSTVKKAFAPARRCTGKATVLMSPRHLR</sequence>
<evidence type="ECO:0000313" key="1">
    <source>
        <dbReference type="EMBL" id="KAK7495067.1"/>
    </source>
</evidence>
<evidence type="ECO:0000313" key="2">
    <source>
        <dbReference type="EMBL" id="KAK7503959.1"/>
    </source>
</evidence>
<name>A0ABD0L6S3_9CAEN</name>
<reference evidence="1 3" key="2">
    <citation type="journal article" date="2023" name="Sci. Data">
        <title>Genome assembly of the Korean intertidal mud-creeper Batillaria attramentaria.</title>
        <authorList>
            <person name="Patra A.K."/>
            <person name="Ho P.T."/>
            <person name="Jun S."/>
            <person name="Lee S.J."/>
            <person name="Kim Y."/>
            <person name="Won Y.J."/>
        </authorList>
    </citation>
    <scope>NUCLEOTIDE SEQUENCE [LARGE SCALE GENOMIC DNA]</scope>
    <source>
        <strain evidence="1">Wonlab-2016</strain>
    </source>
</reference>
<dbReference type="Proteomes" id="UP001519460">
    <property type="component" value="Unassembled WGS sequence"/>
</dbReference>
<dbReference type="EMBL" id="JACVVK020000017">
    <property type="protein sequence ID" value="KAK7503959.1"/>
    <property type="molecule type" value="Genomic_DNA"/>
</dbReference>